<evidence type="ECO:0000313" key="3">
    <source>
        <dbReference type="EMBL" id="RJX43086.1"/>
    </source>
</evidence>
<dbReference type="AlphaFoldDB" id="A0A3A6PUK3"/>
<feature type="domain" description="RelE toxin-related" evidence="2">
    <location>
        <begin position="4"/>
        <end position="65"/>
    </location>
</feature>
<name>A0A3A6PUK3_9EURY</name>
<evidence type="ECO:0000256" key="1">
    <source>
        <dbReference type="SAM" id="MobiDB-lite"/>
    </source>
</evidence>
<proteinExistence type="predicted"/>
<dbReference type="Pfam" id="PF26442">
    <property type="entry name" value="Halo_toxin"/>
    <property type="match status" value="1"/>
</dbReference>
<dbReference type="OrthoDB" id="191442at2157"/>
<dbReference type="InterPro" id="IPR058996">
    <property type="entry name" value="Toxin-rel_dom"/>
</dbReference>
<dbReference type="Proteomes" id="UP000276588">
    <property type="component" value="Unassembled WGS sequence"/>
</dbReference>
<sequence>MIEISNHARRQWRRRGDTPGLDPQLAWEVATPLEAVEDFDEGRYHRQSETVLFRRGTVLVTVYDARDVTADLRATINACREATA</sequence>
<accession>A0A3A6PUK3</accession>
<evidence type="ECO:0000313" key="4">
    <source>
        <dbReference type="Proteomes" id="UP000276588"/>
    </source>
</evidence>
<evidence type="ECO:0000259" key="2">
    <source>
        <dbReference type="Pfam" id="PF26442"/>
    </source>
</evidence>
<feature type="region of interest" description="Disordered" evidence="1">
    <location>
        <begin position="1"/>
        <end position="23"/>
    </location>
</feature>
<keyword evidence="4" id="KW-1185">Reference proteome</keyword>
<comment type="caution">
    <text evidence="3">The sequence shown here is derived from an EMBL/GenBank/DDBJ whole genome shotgun (WGS) entry which is preliminary data.</text>
</comment>
<organism evidence="3 4">
    <name type="scientific">Halonotius aquaticus</name>
    <dbReference type="NCBI Taxonomy" id="2216978"/>
    <lineage>
        <taxon>Archaea</taxon>
        <taxon>Methanobacteriati</taxon>
        <taxon>Methanobacteriota</taxon>
        <taxon>Stenosarchaea group</taxon>
        <taxon>Halobacteria</taxon>
        <taxon>Halobacteriales</taxon>
        <taxon>Haloferacaceae</taxon>
        <taxon>Halonotius</taxon>
    </lineage>
</organism>
<protein>
    <recommendedName>
        <fullName evidence="2">RelE toxin-related domain-containing protein</fullName>
    </recommendedName>
</protein>
<dbReference type="EMBL" id="QKNY01000010">
    <property type="protein sequence ID" value="RJX43086.1"/>
    <property type="molecule type" value="Genomic_DNA"/>
</dbReference>
<dbReference type="RefSeq" id="WP_120102730.1">
    <property type="nucleotide sequence ID" value="NZ_QKNY01000010.1"/>
</dbReference>
<gene>
    <name evidence="3" type="ORF">DM826_07205</name>
</gene>
<reference evidence="3 4" key="1">
    <citation type="submission" date="2018-06" db="EMBL/GenBank/DDBJ databases">
        <title>Halonotius sp. F13-13 a new haloarchaeeon isolated from a solar saltern from Isla Cristina, Huelva, Spain.</title>
        <authorList>
            <person name="Duran-Viseras A."/>
            <person name="Sanchez-Porro C."/>
            <person name="Ventosa A."/>
        </authorList>
    </citation>
    <scope>NUCLEOTIDE SEQUENCE [LARGE SCALE GENOMIC DNA]</scope>
    <source>
        <strain evidence="3 4">F13-13</strain>
    </source>
</reference>